<protein>
    <submittedName>
        <fullName evidence="8">Transmembrane protein 87a</fullName>
    </submittedName>
</protein>
<dbReference type="AlphaFoldDB" id="A0AAV3YMI4"/>
<keyword evidence="4 6" id="KW-1133">Transmembrane helix</keyword>
<dbReference type="Proteomes" id="UP000735302">
    <property type="component" value="Unassembled WGS sequence"/>
</dbReference>
<evidence type="ECO:0000256" key="1">
    <source>
        <dbReference type="ARBA" id="ARBA00004141"/>
    </source>
</evidence>
<dbReference type="GO" id="GO:0005829">
    <property type="term" value="C:cytosol"/>
    <property type="evidence" value="ECO:0007669"/>
    <property type="project" value="GOC"/>
</dbReference>
<evidence type="ECO:0000256" key="2">
    <source>
        <dbReference type="ARBA" id="ARBA00022692"/>
    </source>
</evidence>
<evidence type="ECO:0000256" key="6">
    <source>
        <dbReference type="SAM" id="Phobius"/>
    </source>
</evidence>
<dbReference type="GO" id="GO:0042147">
    <property type="term" value="P:retrograde transport, endosome to Golgi"/>
    <property type="evidence" value="ECO:0007669"/>
    <property type="project" value="TreeGrafter"/>
</dbReference>
<dbReference type="InterPro" id="IPR009637">
    <property type="entry name" value="GPR107/GPR108-like"/>
</dbReference>
<evidence type="ECO:0000256" key="3">
    <source>
        <dbReference type="ARBA" id="ARBA00022729"/>
    </source>
</evidence>
<dbReference type="GO" id="GO:0016020">
    <property type="term" value="C:membrane"/>
    <property type="evidence" value="ECO:0007669"/>
    <property type="project" value="UniProtKB-SubCell"/>
</dbReference>
<dbReference type="EMBL" id="BLXT01001286">
    <property type="protein sequence ID" value="GFN84223.1"/>
    <property type="molecule type" value="Genomic_DNA"/>
</dbReference>
<dbReference type="InterPro" id="IPR053937">
    <property type="entry name" value="GOST_TM"/>
</dbReference>
<gene>
    <name evidence="8" type="ORF">PoB_001072900</name>
</gene>
<comment type="subcellular location">
    <subcellularLocation>
        <location evidence="1">Membrane</location>
        <topology evidence="1">Multi-pass membrane protein</topology>
    </subcellularLocation>
</comment>
<reference evidence="8 9" key="1">
    <citation type="journal article" date="2021" name="Elife">
        <title>Chloroplast acquisition without the gene transfer in kleptoplastic sea slugs, Plakobranchus ocellatus.</title>
        <authorList>
            <person name="Maeda T."/>
            <person name="Takahashi S."/>
            <person name="Yoshida T."/>
            <person name="Shimamura S."/>
            <person name="Takaki Y."/>
            <person name="Nagai Y."/>
            <person name="Toyoda A."/>
            <person name="Suzuki Y."/>
            <person name="Arimoto A."/>
            <person name="Ishii H."/>
            <person name="Satoh N."/>
            <person name="Nishiyama T."/>
            <person name="Hasebe M."/>
            <person name="Maruyama T."/>
            <person name="Minagawa J."/>
            <person name="Obokata J."/>
            <person name="Shigenobu S."/>
        </authorList>
    </citation>
    <scope>NUCLEOTIDE SEQUENCE [LARGE SCALE GENOMIC DNA]</scope>
</reference>
<feature type="transmembrane region" description="Helical" evidence="6">
    <location>
        <begin position="185"/>
        <end position="205"/>
    </location>
</feature>
<dbReference type="Pfam" id="PF06814">
    <property type="entry name" value="GOST_TM"/>
    <property type="match status" value="1"/>
</dbReference>
<organism evidence="8 9">
    <name type="scientific">Plakobranchus ocellatus</name>
    <dbReference type="NCBI Taxonomy" id="259542"/>
    <lineage>
        <taxon>Eukaryota</taxon>
        <taxon>Metazoa</taxon>
        <taxon>Spiralia</taxon>
        <taxon>Lophotrochozoa</taxon>
        <taxon>Mollusca</taxon>
        <taxon>Gastropoda</taxon>
        <taxon>Heterobranchia</taxon>
        <taxon>Euthyneura</taxon>
        <taxon>Panpulmonata</taxon>
        <taxon>Sacoglossa</taxon>
        <taxon>Placobranchoidea</taxon>
        <taxon>Plakobranchidae</taxon>
        <taxon>Plakobranchus</taxon>
    </lineage>
</organism>
<keyword evidence="5 6" id="KW-0472">Membrane</keyword>
<evidence type="ECO:0000256" key="4">
    <source>
        <dbReference type="ARBA" id="ARBA00022989"/>
    </source>
</evidence>
<dbReference type="GO" id="GO:0005794">
    <property type="term" value="C:Golgi apparatus"/>
    <property type="evidence" value="ECO:0007669"/>
    <property type="project" value="TreeGrafter"/>
</dbReference>
<feature type="transmembrane region" description="Helical" evidence="6">
    <location>
        <begin position="109"/>
        <end position="128"/>
    </location>
</feature>
<dbReference type="PANTHER" id="PTHR21229">
    <property type="entry name" value="LUNG SEVEN TRANSMEMBRANE RECEPTOR"/>
    <property type="match status" value="1"/>
</dbReference>
<comment type="caution">
    <text evidence="8">The sequence shown here is derived from an EMBL/GenBank/DDBJ whole genome shotgun (WGS) entry which is preliminary data.</text>
</comment>
<evidence type="ECO:0000259" key="7">
    <source>
        <dbReference type="Pfam" id="PF06814"/>
    </source>
</evidence>
<feature type="transmembrane region" description="Helical" evidence="6">
    <location>
        <begin position="140"/>
        <end position="173"/>
    </location>
</feature>
<evidence type="ECO:0000256" key="5">
    <source>
        <dbReference type="ARBA" id="ARBA00023136"/>
    </source>
</evidence>
<proteinExistence type="predicted"/>
<evidence type="ECO:0000313" key="9">
    <source>
        <dbReference type="Proteomes" id="UP000735302"/>
    </source>
</evidence>
<name>A0AAV3YMI4_9GAST</name>
<accession>A0AAV3YMI4</accession>
<keyword evidence="9" id="KW-1185">Reference proteome</keyword>
<sequence length="243" mass="27081">MSSSTRVVFSSLVDVFGRPDFGSSPRLLDHSTLVKVWEDGTYLFILKFGALPKGLKLQVTVRMSQGDSYISPGDWPLLIFYGVMGLVYIFYGIFWFVMLARNWQDLLQVQFLISAVILLGMLEKALFFGEYENVNRTGHFVYGAVIFTGLVSCAKRALARVLVIVISLGYGIVKPRLGRAFHKVIIVGGVFFILASIEACLRAGAAEENRSHMIAIVPLAVTEAIICWWISLFLVDDFGHTQT</sequence>
<feature type="transmembrane region" description="Helical" evidence="6">
    <location>
        <begin position="211"/>
        <end position="235"/>
    </location>
</feature>
<evidence type="ECO:0000313" key="8">
    <source>
        <dbReference type="EMBL" id="GFN84223.1"/>
    </source>
</evidence>
<feature type="transmembrane region" description="Helical" evidence="6">
    <location>
        <begin position="78"/>
        <end position="97"/>
    </location>
</feature>
<keyword evidence="2 6" id="KW-0812">Transmembrane</keyword>
<dbReference type="PANTHER" id="PTHR21229:SF1">
    <property type="entry name" value="GH17801P"/>
    <property type="match status" value="1"/>
</dbReference>
<keyword evidence="3" id="KW-0732">Signal</keyword>
<feature type="domain" description="GOST seven transmembrane" evidence="7">
    <location>
        <begin position="76"/>
        <end position="234"/>
    </location>
</feature>